<evidence type="ECO:0000313" key="2">
    <source>
        <dbReference type="EMBL" id="CAD7252645.1"/>
    </source>
</evidence>
<dbReference type="InterPro" id="IPR050648">
    <property type="entry name" value="F-box_LRR-repeat"/>
</dbReference>
<protein>
    <recommendedName>
        <fullName evidence="1">F-box domain-containing protein</fullName>
    </recommendedName>
</protein>
<dbReference type="CDD" id="cd22117">
    <property type="entry name" value="F-box_FBXL4"/>
    <property type="match status" value="1"/>
</dbReference>
<dbReference type="AlphaFoldDB" id="A0A7R9AE90"/>
<dbReference type="PANTHER" id="PTHR13382:SF68">
    <property type="entry name" value="AT02704P"/>
    <property type="match status" value="1"/>
</dbReference>
<dbReference type="SUPFAM" id="SSF52047">
    <property type="entry name" value="RNI-like"/>
    <property type="match status" value="1"/>
</dbReference>
<dbReference type="Gene3D" id="1.20.1280.50">
    <property type="match status" value="1"/>
</dbReference>
<dbReference type="PROSITE" id="PS50181">
    <property type="entry name" value="FBOX"/>
    <property type="match status" value="1"/>
</dbReference>
<dbReference type="InterPro" id="IPR032675">
    <property type="entry name" value="LRR_dom_sf"/>
</dbReference>
<dbReference type="InterPro" id="IPR036047">
    <property type="entry name" value="F-box-like_dom_sf"/>
</dbReference>
<evidence type="ECO:0000259" key="1">
    <source>
        <dbReference type="PROSITE" id="PS50181"/>
    </source>
</evidence>
<name>A0A7R9AE90_9CRUS</name>
<proteinExistence type="predicted"/>
<dbReference type="Gene3D" id="3.80.10.10">
    <property type="entry name" value="Ribonuclease Inhibitor"/>
    <property type="match status" value="1"/>
</dbReference>
<dbReference type="EMBL" id="CAJPEV010004667">
    <property type="protein sequence ID" value="CAG0902140.1"/>
    <property type="molecule type" value="Genomic_DNA"/>
</dbReference>
<dbReference type="SUPFAM" id="SSF81383">
    <property type="entry name" value="F-box domain"/>
    <property type="match status" value="1"/>
</dbReference>
<dbReference type="PANTHER" id="PTHR13382">
    <property type="entry name" value="MITOCHONDRIAL ATP SYNTHASE COUPLING FACTOR B"/>
    <property type="match status" value="1"/>
</dbReference>
<dbReference type="GO" id="GO:0005737">
    <property type="term" value="C:cytoplasm"/>
    <property type="evidence" value="ECO:0007669"/>
    <property type="project" value="TreeGrafter"/>
</dbReference>
<sequence length="680" mass="76853">MEVEEDGFVIVGHSKSDPSRMKDTLAEEWKQGLSDENVRTDKVTASNNSFDSYLEGVPFTVGSRLKHLVVNKREMGLELSSDTSFLTHAIYVSEHDVIKETAYPQPLGMRGNHESLRECKAKRRQFVHSVINFSSQYGSENRISYTAVNLVGKPAKFPSYGDFPETYAPQSYGPWKSMRPSALHSCKNVKRKRDKKHLPADDFVDVKYEQEVYGETLIALETFNPGAIHRVWALRSQRWYKVWERRSMEVIPVARSRSHSLKLRRIPVPACTYRIELYTRHLNYSPQIDAIMLIGEDPRVQEMETSSKTTVHIVNLLKEFNMMSVVSKSPEHMQEDFSHLLEDINHSPSPDDTLAASKREYEKGILFEEETSPICHFDRLPDEVIHVILSFLDLQSLSSIARVSKALDRHTQDPLLYTHIHLDAVWPWTDDRVLRHLSSRCLCLQALDLSWCGDHGKVTAAEFCSFIKTCGEKLQGLWLANCRFLDEECLRAIGETSANLKGELDLSGVKSLHSLEMHWLSRLRSLEHLTLSDTRIQLDTLLDVVHFNPGIRHLHVGSCSQLNPLDHLAVVLPVLTPYLSSLNAWRAQGLTGVGITALSRCQNLQELEIGWCQEIGVNNGGCLASLAQGCPGLVHLGLSAVRAVSNADLAAVASHARRLEQLELLGNRNLSDNRRRETKA</sequence>
<dbReference type="OrthoDB" id="6333295at2759"/>
<evidence type="ECO:0000313" key="3">
    <source>
        <dbReference type="Proteomes" id="UP000677054"/>
    </source>
</evidence>
<accession>A0A7R9AE90</accession>
<feature type="non-terminal residue" evidence="2">
    <location>
        <position position="1"/>
    </location>
</feature>
<organism evidence="2">
    <name type="scientific">Darwinula stevensoni</name>
    <dbReference type="NCBI Taxonomy" id="69355"/>
    <lineage>
        <taxon>Eukaryota</taxon>
        <taxon>Metazoa</taxon>
        <taxon>Ecdysozoa</taxon>
        <taxon>Arthropoda</taxon>
        <taxon>Crustacea</taxon>
        <taxon>Oligostraca</taxon>
        <taxon>Ostracoda</taxon>
        <taxon>Podocopa</taxon>
        <taxon>Podocopida</taxon>
        <taxon>Darwinulocopina</taxon>
        <taxon>Darwinuloidea</taxon>
        <taxon>Darwinulidae</taxon>
        <taxon>Darwinula</taxon>
    </lineage>
</organism>
<keyword evidence="3" id="KW-1185">Reference proteome</keyword>
<feature type="domain" description="F-box" evidence="1">
    <location>
        <begin position="374"/>
        <end position="420"/>
    </location>
</feature>
<reference evidence="2" key="1">
    <citation type="submission" date="2020-11" db="EMBL/GenBank/DDBJ databases">
        <authorList>
            <person name="Tran Van P."/>
        </authorList>
    </citation>
    <scope>NUCLEOTIDE SEQUENCE</scope>
</reference>
<dbReference type="Proteomes" id="UP000677054">
    <property type="component" value="Unassembled WGS sequence"/>
</dbReference>
<dbReference type="InterPro" id="IPR001810">
    <property type="entry name" value="F-box_dom"/>
</dbReference>
<dbReference type="EMBL" id="LR904184">
    <property type="protein sequence ID" value="CAD7252645.1"/>
    <property type="molecule type" value="Genomic_DNA"/>
</dbReference>
<dbReference type="Pfam" id="PF12937">
    <property type="entry name" value="F-box-like"/>
    <property type="match status" value="1"/>
</dbReference>
<gene>
    <name evidence="2" type="ORF">DSTB1V02_LOCUS12403</name>
</gene>